<comment type="caution">
    <text evidence="2">The sequence shown here is derived from an EMBL/GenBank/DDBJ whole genome shotgun (WGS) entry which is preliminary data.</text>
</comment>
<evidence type="ECO:0000259" key="1">
    <source>
        <dbReference type="Pfam" id="PF04167"/>
    </source>
</evidence>
<dbReference type="PANTHER" id="PTHR41271">
    <property type="entry name" value="DUF402 DOMAIN-CONTAINING PROTEIN"/>
    <property type="match status" value="1"/>
</dbReference>
<dbReference type="InterPro" id="IPR007295">
    <property type="entry name" value="DUF402"/>
</dbReference>
<evidence type="ECO:0000313" key="3">
    <source>
        <dbReference type="Proteomes" id="UP001589619"/>
    </source>
</evidence>
<organism evidence="2 3">
    <name type="scientific">Paenibacillus hodogayensis</name>
    <dbReference type="NCBI Taxonomy" id="279208"/>
    <lineage>
        <taxon>Bacteria</taxon>
        <taxon>Bacillati</taxon>
        <taxon>Bacillota</taxon>
        <taxon>Bacilli</taxon>
        <taxon>Bacillales</taxon>
        <taxon>Paenibacillaceae</taxon>
        <taxon>Paenibacillus</taxon>
    </lineage>
</organism>
<protein>
    <submittedName>
        <fullName evidence="2">DUF402 domain-containing protein</fullName>
    </submittedName>
</protein>
<evidence type="ECO:0000313" key="2">
    <source>
        <dbReference type="EMBL" id="MFB9755306.1"/>
    </source>
</evidence>
<proteinExistence type="predicted"/>
<gene>
    <name evidence="2" type="ORF">ACFFNY_27340</name>
</gene>
<keyword evidence="3" id="KW-1185">Reference proteome</keyword>
<dbReference type="InterPro" id="IPR035930">
    <property type="entry name" value="FomD-like_sf"/>
</dbReference>
<feature type="domain" description="DUF402" evidence="1">
    <location>
        <begin position="55"/>
        <end position="161"/>
    </location>
</feature>
<dbReference type="EMBL" id="JBHMAG010000018">
    <property type="protein sequence ID" value="MFB9755306.1"/>
    <property type="molecule type" value="Genomic_DNA"/>
</dbReference>
<dbReference type="SUPFAM" id="SSF159234">
    <property type="entry name" value="FomD-like"/>
    <property type="match status" value="1"/>
</dbReference>
<accession>A0ABV5W4H6</accession>
<reference evidence="2 3" key="1">
    <citation type="submission" date="2024-09" db="EMBL/GenBank/DDBJ databases">
        <authorList>
            <person name="Sun Q."/>
            <person name="Mori K."/>
        </authorList>
    </citation>
    <scope>NUCLEOTIDE SEQUENCE [LARGE SCALE GENOMIC DNA]</scope>
    <source>
        <strain evidence="2 3">JCM 12520</strain>
    </source>
</reference>
<dbReference type="Gene3D" id="2.40.380.10">
    <property type="entry name" value="FomD-like"/>
    <property type="match status" value="1"/>
</dbReference>
<sequence length="181" mass="20977">MIRKYADRNEWGKIEEEDITVVSVRTIGFSGTVTLVKLRKVKEPLYKQYDRNKICVAGSGYTWLQLFPEHANYNVTSIYDERNRIVQHTITICKSQGVTVKGVPWYDDLYLSLVVLPNRQLFVLHQDRLEDAVRRGELAEKDGELAWRTANLVMDEYRKGSFDLLLVADKHLDELVKGVKC</sequence>
<dbReference type="PANTHER" id="PTHR41271:SF1">
    <property type="entry name" value="DUF402 DOMAIN-CONTAINING PROTEIN"/>
    <property type="match status" value="1"/>
</dbReference>
<dbReference type="RefSeq" id="WP_344908070.1">
    <property type="nucleotide sequence ID" value="NZ_BAAAYO010000006.1"/>
</dbReference>
<dbReference type="Pfam" id="PF04167">
    <property type="entry name" value="DUF402"/>
    <property type="match status" value="1"/>
</dbReference>
<name>A0ABV5W4H6_9BACL</name>
<dbReference type="Proteomes" id="UP001589619">
    <property type="component" value="Unassembled WGS sequence"/>
</dbReference>